<evidence type="ECO:0000313" key="4">
    <source>
        <dbReference type="Proteomes" id="UP000735302"/>
    </source>
</evidence>
<dbReference type="InterPro" id="IPR036397">
    <property type="entry name" value="RNaseH_sf"/>
</dbReference>
<evidence type="ECO:0000313" key="3">
    <source>
        <dbReference type="EMBL" id="GFO03173.1"/>
    </source>
</evidence>
<comment type="caution">
    <text evidence="3">The sequence shown here is derived from an EMBL/GenBank/DDBJ whole genome shotgun (WGS) entry which is preliminary data.</text>
</comment>
<dbReference type="EMBL" id="BLXT01003724">
    <property type="protein sequence ID" value="GFO03173.1"/>
    <property type="molecule type" value="Genomic_DNA"/>
</dbReference>
<dbReference type="Pfam" id="PF00665">
    <property type="entry name" value="rve"/>
    <property type="match status" value="1"/>
</dbReference>
<dbReference type="SUPFAM" id="SSF53098">
    <property type="entry name" value="Ribonuclease H-like"/>
    <property type="match status" value="1"/>
</dbReference>
<feature type="transmembrane region" description="Helical" evidence="1">
    <location>
        <begin position="178"/>
        <end position="200"/>
    </location>
</feature>
<proteinExistence type="predicted"/>
<dbReference type="InterPro" id="IPR012337">
    <property type="entry name" value="RNaseH-like_sf"/>
</dbReference>
<keyword evidence="4" id="KW-1185">Reference proteome</keyword>
<dbReference type="GO" id="GO:0015074">
    <property type="term" value="P:DNA integration"/>
    <property type="evidence" value="ECO:0007669"/>
    <property type="project" value="InterPro"/>
</dbReference>
<feature type="transmembrane region" description="Helical" evidence="1">
    <location>
        <begin position="215"/>
        <end position="237"/>
    </location>
</feature>
<dbReference type="PANTHER" id="PTHR46888:SF1">
    <property type="entry name" value="RIBONUCLEASE H"/>
    <property type="match status" value="1"/>
</dbReference>
<keyword evidence="1" id="KW-0472">Membrane</keyword>
<protein>
    <submittedName>
        <fullName evidence="3">Pol polyprotein</fullName>
    </submittedName>
</protein>
<organism evidence="3 4">
    <name type="scientific">Plakobranchus ocellatus</name>
    <dbReference type="NCBI Taxonomy" id="259542"/>
    <lineage>
        <taxon>Eukaryota</taxon>
        <taxon>Metazoa</taxon>
        <taxon>Spiralia</taxon>
        <taxon>Lophotrochozoa</taxon>
        <taxon>Mollusca</taxon>
        <taxon>Gastropoda</taxon>
        <taxon>Heterobranchia</taxon>
        <taxon>Euthyneura</taxon>
        <taxon>Panpulmonata</taxon>
        <taxon>Sacoglossa</taxon>
        <taxon>Placobranchoidea</taxon>
        <taxon>Plakobranchidae</taxon>
        <taxon>Plakobranchus</taxon>
    </lineage>
</organism>
<dbReference type="PANTHER" id="PTHR46888">
    <property type="entry name" value="ZINC KNUCKLE DOMAINCONTAINING PROTEIN-RELATED"/>
    <property type="match status" value="1"/>
</dbReference>
<dbReference type="Gene3D" id="3.30.420.10">
    <property type="entry name" value="Ribonuclease H-like superfamily/Ribonuclease H"/>
    <property type="match status" value="1"/>
</dbReference>
<gene>
    <name evidence="3" type="ORF">PoB_002967800</name>
</gene>
<evidence type="ECO:0000256" key="1">
    <source>
        <dbReference type="SAM" id="Phobius"/>
    </source>
</evidence>
<name>A0AAV4A7G5_9GAST</name>
<keyword evidence="1" id="KW-0812">Transmembrane</keyword>
<accession>A0AAV4A7G5</accession>
<evidence type="ECO:0000259" key="2">
    <source>
        <dbReference type="PROSITE" id="PS50994"/>
    </source>
</evidence>
<reference evidence="3 4" key="1">
    <citation type="journal article" date="2021" name="Elife">
        <title>Chloroplast acquisition without the gene transfer in kleptoplastic sea slugs, Plakobranchus ocellatus.</title>
        <authorList>
            <person name="Maeda T."/>
            <person name="Takahashi S."/>
            <person name="Yoshida T."/>
            <person name="Shimamura S."/>
            <person name="Takaki Y."/>
            <person name="Nagai Y."/>
            <person name="Toyoda A."/>
            <person name="Suzuki Y."/>
            <person name="Arimoto A."/>
            <person name="Ishii H."/>
            <person name="Satoh N."/>
            <person name="Nishiyama T."/>
            <person name="Hasebe M."/>
            <person name="Maruyama T."/>
            <person name="Minagawa J."/>
            <person name="Obokata J."/>
            <person name="Shigenobu S."/>
        </authorList>
    </citation>
    <scope>NUCLEOTIDE SEQUENCE [LARGE SCALE GENOMIC DNA]</scope>
</reference>
<dbReference type="GO" id="GO:0003676">
    <property type="term" value="F:nucleic acid binding"/>
    <property type="evidence" value="ECO:0007669"/>
    <property type="project" value="InterPro"/>
</dbReference>
<keyword evidence="1" id="KW-1133">Transmembrane helix</keyword>
<dbReference type="PROSITE" id="PS50994">
    <property type="entry name" value="INTEGRASE"/>
    <property type="match status" value="1"/>
</dbReference>
<dbReference type="Proteomes" id="UP000735302">
    <property type="component" value="Unassembled WGS sequence"/>
</dbReference>
<dbReference type="AlphaFoldDB" id="A0AAV4A7G5"/>
<dbReference type="InterPro" id="IPR001584">
    <property type="entry name" value="Integrase_cat-core"/>
</dbReference>
<feature type="domain" description="Integrase catalytic" evidence="2">
    <location>
        <begin position="253"/>
        <end position="370"/>
    </location>
</feature>
<sequence>MSELELYAKYLDLGDRLGKSGDDLAAWVEDKVDLYLERFESHATAFVWDKTEWAWCLANLLQDEALSVLISLSPAEGADYQSVKRVLLRRFHCDRNGFKAKFLSVKPQDDEDFGTFINRAKRYFDRWVELSGVTTLEGLSYLVCSEIALQACDENFSADRNRSSFNTKRLARVSSLDLIRAVVLVWPRVLVTSHVISVVARDMCGVSAQVVQRKLILLVLYLNYLLIVVLLRVVVIVECQIKPRTGRDRPAPFQPVPIVGEPFERVMIDLVGPLQLSSDSYEYLLTLVEISTRWAEAVPLRRITVKDMTEALFSIFVRLGFPKEIQSDRGQQFMSKLLAEFNSLCNIKHFVSTPYHPQTNGILERLYFHT</sequence>